<gene>
    <name evidence="8" type="ORF">JZ751_028357</name>
</gene>
<dbReference type="OrthoDB" id="6085656at2759"/>
<dbReference type="GO" id="GO:0005634">
    <property type="term" value="C:nucleus"/>
    <property type="evidence" value="ECO:0007669"/>
    <property type="project" value="UniProtKB-SubCell"/>
</dbReference>
<dbReference type="SMART" id="SM00353">
    <property type="entry name" value="HLH"/>
    <property type="match status" value="1"/>
</dbReference>
<evidence type="ECO:0000256" key="5">
    <source>
        <dbReference type="ARBA" id="ARBA00023242"/>
    </source>
</evidence>
<feature type="compositionally biased region" description="Low complexity" evidence="6">
    <location>
        <begin position="117"/>
        <end position="130"/>
    </location>
</feature>
<dbReference type="Proteomes" id="UP000824540">
    <property type="component" value="Unassembled WGS sequence"/>
</dbReference>
<dbReference type="SUPFAM" id="SSF47459">
    <property type="entry name" value="HLH, helix-loop-helix DNA-binding domain"/>
    <property type="match status" value="1"/>
</dbReference>
<feature type="domain" description="BHLH" evidence="7">
    <location>
        <begin position="20"/>
        <end position="75"/>
    </location>
</feature>
<dbReference type="InterPro" id="IPR050370">
    <property type="entry name" value="HES_HEY"/>
</dbReference>
<organism evidence="8 9">
    <name type="scientific">Albula glossodonta</name>
    <name type="common">roundjaw bonefish</name>
    <dbReference type="NCBI Taxonomy" id="121402"/>
    <lineage>
        <taxon>Eukaryota</taxon>
        <taxon>Metazoa</taxon>
        <taxon>Chordata</taxon>
        <taxon>Craniata</taxon>
        <taxon>Vertebrata</taxon>
        <taxon>Euteleostomi</taxon>
        <taxon>Actinopterygii</taxon>
        <taxon>Neopterygii</taxon>
        <taxon>Teleostei</taxon>
        <taxon>Albuliformes</taxon>
        <taxon>Albulidae</taxon>
        <taxon>Albula</taxon>
    </lineage>
</organism>
<keyword evidence="2" id="KW-0678">Repressor</keyword>
<keyword evidence="4" id="KW-0804">Transcription</keyword>
<comment type="subcellular location">
    <subcellularLocation>
        <location evidence="1">Nucleus</location>
    </subcellularLocation>
</comment>
<name>A0A8T2NMT6_9TELE</name>
<reference evidence="8" key="1">
    <citation type="thesis" date="2021" institute="BYU ScholarsArchive" country="Provo, UT, USA">
        <title>Applications of and Algorithms for Genome Assembly and Genomic Analyses with an Emphasis on Marine Teleosts.</title>
        <authorList>
            <person name="Pickett B.D."/>
        </authorList>
    </citation>
    <scope>NUCLEOTIDE SEQUENCE</scope>
    <source>
        <strain evidence="8">HI-2016</strain>
    </source>
</reference>
<evidence type="ECO:0000256" key="6">
    <source>
        <dbReference type="SAM" id="MobiDB-lite"/>
    </source>
</evidence>
<evidence type="ECO:0000256" key="1">
    <source>
        <dbReference type="ARBA" id="ARBA00004123"/>
    </source>
</evidence>
<sequence length="153" mass="17586">MAPFALQKSHRESSLSIRENSKIRKPMMEKMRRDRINGSIERLKTLLQTSMKQQSGLKLDKADILEMTVSFLKQQAVANTHLGHRQGFVQCLEEARRYLSRHSPQRSVEPCAMENFQRTTTSSRTLQGTTPNSATISRKQITPSSPATMWRPW</sequence>
<dbReference type="GO" id="GO:0046983">
    <property type="term" value="F:protein dimerization activity"/>
    <property type="evidence" value="ECO:0007669"/>
    <property type="project" value="InterPro"/>
</dbReference>
<keyword evidence="9" id="KW-1185">Reference proteome</keyword>
<feature type="region of interest" description="Disordered" evidence="6">
    <location>
        <begin position="117"/>
        <end position="153"/>
    </location>
</feature>
<comment type="caution">
    <text evidence="8">The sequence shown here is derived from an EMBL/GenBank/DDBJ whole genome shotgun (WGS) entry which is preliminary data.</text>
</comment>
<feature type="compositionally biased region" description="Polar residues" evidence="6">
    <location>
        <begin position="131"/>
        <end position="147"/>
    </location>
</feature>
<dbReference type="InterPro" id="IPR036638">
    <property type="entry name" value="HLH_DNA-bd_sf"/>
</dbReference>
<dbReference type="InterPro" id="IPR011598">
    <property type="entry name" value="bHLH_dom"/>
</dbReference>
<evidence type="ECO:0000256" key="2">
    <source>
        <dbReference type="ARBA" id="ARBA00022491"/>
    </source>
</evidence>
<keyword evidence="5" id="KW-0539">Nucleus</keyword>
<feature type="compositionally biased region" description="Basic and acidic residues" evidence="6">
    <location>
        <begin position="9"/>
        <end position="21"/>
    </location>
</feature>
<accession>A0A8T2NMT6</accession>
<evidence type="ECO:0000313" key="8">
    <source>
        <dbReference type="EMBL" id="KAG9337707.1"/>
    </source>
</evidence>
<evidence type="ECO:0000313" key="9">
    <source>
        <dbReference type="Proteomes" id="UP000824540"/>
    </source>
</evidence>
<evidence type="ECO:0000256" key="3">
    <source>
        <dbReference type="ARBA" id="ARBA00023015"/>
    </source>
</evidence>
<feature type="region of interest" description="Disordered" evidence="6">
    <location>
        <begin position="1"/>
        <end position="21"/>
    </location>
</feature>
<dbReference type="EMBL" id="JAFBMS010000082">
    <property type="protein sequence ID" value="KAG9337707.1"/>
    <property type="molecule type" value="Genomic_DNA"/>
</dbReference>
<dbReference type="Gene3D" id="4.10.280.10">
    <property type="entry name" value="Helix-loop-helix DNA-binding domain"/>
    <property type="match status" value="1"/>
</dbReference>
<dbReference type="Pfam" id="PF00010">
    <property type="entry name" value="HLH"/>
    <property type="match status" value="1"/>
</dbReference>
<evidence type="ECO:0000259" key="7">
    <source>
        <dbReference type="PROSITE" id="PS50888"/>
    </source>
</evidence>
<proteinExistence type="predicted"/>
<evidence type="ECO:0000256" key="4">
    <source>
        <dbReference type="ARBA" id="ARBA00023163"/>
    </source>
</evidence>
<dbReference type="PANTHER" id="PTHR10985">
    <property type="entry name" value="BASIC HELIX-LOOP-HELIX TRANSCRIPTION FACTOR, HES-RELATED"/>
    <property type="match status" value="1"/>
</dbReference>
<keyword evidence="3" id="KW-0805">Transcription regulation</keyword>
<protein>
    <recommendedName>
        <fullName evidence="7">BHLH domain-containing protein</fullName>
    </recommendedName>
</protein>
<dbReference type="PROSITE" id="PS50888">
    <property type="entry name" value="BHLH"/>
    <property type="match status" value="1"/>
</dbReference>
<dbReference type="AlphaFoldDB" id="A0A8T2NMT6"/>